<feature type="transmembrane region" description="Helical" evidence="5">
    <location>
        <begin position="352"/>
        <end position="376"/>
    </location>
</feature>
<comment type="subcellular location">
    <subcellularLocation>
        <location evidence="1">Membrane</location>
        <topology evidence="1">Multi-pass membrane protein</topology>
    </subcellularLocation>
</comment>
<dbReference type="PANTHER" id="PTHR11706:SF101">
    <property type="entry name" value="MANGANESE TRANSPORTER SMF1"/>
    <property type="match status" value="1"/>
</dbReference>
<feature type="transmembrane region" description="Helical" evidence="5">
    <location>
        <begin position="443"/>
        <end position="465"/>
    </location>
</feature>
<dbReference type="InterPro" id="IPR001046">
    <property type="entry name" value="NRAMP_fam"/>
</dbReference>
<dbReference type="GO" id="GO:0015086">
    <property type="term" value="F:cadmium ion transmembrane transporter activity"/>
    <property type="evidence" value="ECO:0007669"/>
    <property type="project" value="TreeGrafter"/>
</dbReference>
<feature type="transmembrane region" description="Helical" evidence="5">
    <location>
        <begin position="76"/>
        <end position="97"/>
    </location>
</feature>
<dbReference type="Pfam" id="PF01566">
    <property type="entry name" value="Nramp"/>
    <property type="match status" value="2"/>
</dbReference>
<gene>
    <name evidence="6" type="ORF">NADFUDRAFT_82599</name>
</gene>
<protein>
    <submittedName>
        <fullName evidence="6">Natural resistance-associated macrophage protein</fullName>
    </submittedName>
</protein>
<feature type="transmembrane region" description="Helical" evidence="5">
    <location>
        <begin position="565"/>
        <end position="587"/>
    </location>
</feature>
<dbReference type="OrthoDB" id="409173at2759"/>
<dbReference type="NCBIfam" id="NF037982">
    <property type="entry name" value="Nramp_1"/>
    <property type="match status" value="1"/>
</dbReference>
<organism evidence="6 7">
    <name type="scientific">Nadsonia fulvescens var. elongata DSM 6958</name>
    <dbReference type="NCBI Taxonomy" id="857566"/>
    <lineage>
        <taxon>Eukaryota</taxon>
        <taxon>Fungi</taxon>
        <taxon>Dikarya</taxon>
        <taxon>Ascomycota</taxon>
        <taxon>Saccharomycotina</taxon>
        <taxon>Dipodascomycetes</taxon>
        <taxon>Dipodascales</taxon>
        <taxon>Dipodascales incertae sedis</taxon>
        <taxon>Nadsonia</taxon>
    </lineage>
</organism>
<dbReference type="GO" id="GO:0030026">
    <property type="term" value="P:intracellular manganese ion homeostasis"/>
    <property type="evidence" value="ECO:0007669"/>
    <property type="project" value="TreeGrafter"/>
</dbReference>
<dbReference type="PRINTS" id="PR00447">
    <property type="entry name" value="NATRESASSCMP"/>
</dbReference>
<evidence type="ECO:0000256" key="1">
    <source>
        <dbReference type="ARBA" id="ARBA00004141"/>
    </source>
</evidence>
<evidence type="ECO:0000256" key="3">
    <source>
        <dbReference type="ARBA" id="ARBA00022989"/>
    </source>
</evidence>
<keyword evidence="2 5" id="KW-0812">Transmembrane</keyword>
<feature type="transmembrane region" description="Helical" evidence="5">
    <location>
        <begin position="118"/>
        <end position="146"/>
    </location>
</feature>
<dbReference type="GO" id="GO:0005886">
    <property type="term" value="C:plasma membrane"/>
    <property type="evidence" value="ECO:0007669"/>
    <property type="project" value="TreeGrafter"/>
</dbReference>
<dbReference type="GO" id="GO:0034755">
    <property type="term" value="P:iron ion transmembrane transport"/>
    <property type="evidence" value="ECO:0007669"/>
    <property type="project" value="TreeGrafter"/>
</dbReference>
<feature type="transmembrane region" description="Helical" evidence="5">
    <location>
        <begin position="184"/>
        <end position="204"/>
    </location>
</feature>
<evidence type="ECO:0000256" key="4">
    <source>
        <dbReference type="ARBA" id="ARBA00023136"/>
    </source>
</evidence>
<feature type="transmembrane region" description="Helical" evidence="5">
    <location>
        <begin position="152"/>
        <end position="172"/>
    </location>
</feature>
<name>A0A1E3PJH8_9ASCO</name>
<proteinExistence type="inferred from homology"/>
<feature type="transmembrane region" description="Helical" evidence="5">
    <location>
        <begin position="471"/>
        <end position="492"/>
    </location>
</feature>
<evidence type="ECO:0000256" key="2">
    <source>
        <dbReference type="ARBA" id="ARBA00022692"/>
    </source>
</evidence>
<dbReference type="AlphaFoldDB" id="A0A1E3PJH8"/>
<feature type="transmembrane region" description="Helical" evidence="5">
    <location>
        <begin position="396"/>
        <end position="422"/>
    </location>
</feature>
<evidence type="ECO:0000256" key="5">
    <source>
        <dbReference type="SAM" id="Phobius"/>
    </source>
</evidence>
<evidence type="ECO:0000313" key="7">
    <source>
        <dbReference type="Proteomes" id="UP000095009"/>
    </source>
</evidence>
<dbReference type="STRING" id="857566.A0A1E3PJH8"/>
<dbReference type="HAMAP" id="MF_00221">
    <property type="entry name" value="NRAMP"/>
    <property type="match status" value="1"/>
</dbReference>
<accession>A0A1E3PJH8</accession>
<sequence length="594" mass="64484">MISKAIDASIGLPQMGSNVSSADKSQHGLVYRGACTIRAALAKYSRFVGPGLMVAVAYMDPGNYSTGVAAGAKHKYGLLFVVLFSNILAIWLQALAIQLGSVTGRDLATNCRDYFPKWLSIFLYIMAEIAIIATDLAEVIGTAIALNILIKVPLMAGVILTILDVLVVLLAYRPGGSIKYVRWFEYTVAALVLGVVVCFCVLLARVPTMNAGEVFRGYLPSNVIFKGSALYDACGILGATVMPHSLFLGSGLVQPRLREFDILNGYYQLPTDASDQDESKENDTRVVEQEVDPNVPSSVTRWMMAGSVCDKVKSLFAFNKAPNGLDMDDLLSQYRPSVSAIKHCLNYSIAELAFTLFSFALFVNSAILIVSAATLSDSPNAADADLYSIHSLMKSHISAAAGTIFMLALLLSGQSAGIVCTIAGQMVSEGFLNWTFRPWIRRLITRGIAILPCIVVTAAVGQSGLSQVLNISQVILSILLPFLTAPLVYMICNKRIMTVQVIQEPEQLETTGESAGEEFLMQERENFAQSEDALVSGENSDSNSIASSMSNHEARITHKDMSNHWAINVFSIMIWVFITILNVYLIVRLGMGDF</sequence>
<evidence type="ECO:0000313" key="6">
    <source>
        <dbReference type="EMBL" id="ODQ65565.1"/>
    </source>
</evidence>
<dbReference type="Proteomes" id="UP000095009">
    <property type="component" value="Unassembled WGS sequence"/>
</dbReference>
<dbReference type="GO" id="GO:0005384">
    <property type="term" value="F:manganese ion transmembrane transporter activity"/>
    <property type="evidence" value="ECO:0007669"/>
    <property type="project" value="TreeGrafter"/>
</dbReference>
<dbReference type="EMBL" id="KV454409">
    <property type="protein sequence ID" value="ODQ65565.1"/>
    <property type="molecule type" value="Genomic_DNA"/>
</dbReference>
<keyword evidence="4 5" id="KW-0472">Membrane</keyword>
<dbReference type="PANTHER" id="PTHR11706">
    <property type="entry name" value="SOLUTE CARRIER PROTEIN FAMILY 11 MEMBER"/>
    <property type="match status" value="1"/>
</dbReference>
<keyword evidence="7" id="KW-1185">Reference proteome</keyword>
<keyword evidence="3 5" id="KW-1133">Transmembrane helix</keyword>
<dbReference type="NCBIfam" id="TIGR01197">
    <property type="entry name" value="nramp"/>
    <property type="match status" value="1"/>
</dbReference>
<reference evidence="6 7" key="1">
    <citation type="journal article" date="2016" name="Proc. Natl. Acad. Sci. U.S.A.">
        <title>Comparative genomics of biotechnologically important yeasts.</title>
        <authorList>
            <person name="Riley R."/>
            <person name="Haridas S."/>
            <person name="Wolfe K.H."/>
            <person name="Lopes M.R."/>
            <person name="Hittinger C.T."/>
            <person name="Goeker M."/>
            <person name="Salamov A.A."/>
            <person name="Wisecaver J.H."/>
            <person name="Long T.M."/>
            <person name="Calvey C.H."/>
            <person name="Aerts A.L."/>
            <person name="Barry K.W."/>
            <person name="Choi C."/>
            <person name="Clum A."/>
            <person name="Coughlan A.Y."/>
            <person name="Deshpande S."/>
            <person name="Douglass A.P."/>
            <person name="Hanson S.J."/>
            <person name="Klenk H.-P."/>
            <person name="LaButti K.M."/>
            <person name="Lapidus A."/>
            <person name="Lindquist E.A."/>
            <person name="Lipzen A.M."/>
            <person name="Meier-Kolthoff J.P."/>
            <person name="Ohm R.A."/>
            <person name="Otillar R.P."/>
            <person name="Pangilinan J.L."/>
            <person name="Peng Y."/>
            <person name="Rokas A."/>
            <person name="Rosa C.A."/>
            <person name="Scheuner C."/>
            <person name="Sibirny A.A."/>
            <person name="Slot J.C."/>
            <person name="Stielow J.B."/>
            <person name="Sun H."/>
            <person name="Kurtzman C.P."/>
            <person name="Blackwell M."/>
            <person name="Grigoriev I.V."/>
            <person name="Jeffries T.W."/>
        </authorList>
    </citation>
    <scope>NUCLEOTIDE SEQUENCE [LARGE SCALE GENOMIC DNA]</scope>
    <source>
        <strain evidence="6 7">DSM 6958</strain>
    </source>
</reference>